<keyword evidence="4 6" id="KW-0472">Membrane</keyword>
<dbReference type="Gene3D" id="1.25.40.10">
    <property type="entry name" value="Tetratricopeptide repeat domain"/>
    <property type="match status" value="1"/>
</dbReference>
<feature type="transmembrane region" description="Helical" evidence="6">
    <location>
        <begin position="422"/>
        <end position="442"/>
    </location>
</feature>
<dbReference type="GO" id="GO:0016874">
    <property type="term" value="F:ligase activity"/>
    <property type="evidence" value="ECO:0007669"/>
    <property type="project" value="UniProtKB-KW"/>
</dbReference>
<dbReference type="InterPro" id="IPR019734">
    <property type="entry name" value="TPR_rpt"/>
</dbReference>
<dbReference type="InterPro" id="IPR007016">
    <property type="entry name" value="O-antigen_ligase-rel_domated"/>
</dbReference>
<keyword evidence="9" id="KW-1185">Reference proteome</keyword>
<dbReference type="GO" id="GO:0016020">
    <property type="term" value="C:membrane"/>
    <property type="evidence" value="ECO:0007669"/>
    <property type="project" value="UniProtKB-SubCell"/>
</dbReference>
<protein>
    <submittedName>
        <fullName evidence="8">O-Antigen ligase</fullName>
    </submittedName>
</protein>
<name>A0A5C5WEJ7_9BACT</name>
<evidence type="ECO:0000256" key="6">
    <source>
        <dbReference type="SAM" id="Phobius"/>
    </source>
</evidence>
<proteinExistence type="predicted"/>
<comment type="subcellular location">
    <subcellularLocation>
        <location evidence="1">Membrane</location>
        <topology evidence="1">Multi-pass membrane protein</topology>
    </subcellularLocation>
</comment>
<feature type="transmembrane region" description="Helical" evidence="6">
    <location>
        <begin position="326"/>
        <end position="344"/>
    </location>
</feature>
<dbReference type="RefSeq" id="WP_146517561.1">
    <property type="nucleotide sequence ID" value="NZ_SJPI01000004.1"/>
</dbReference>
<evidence type="ECO:0000256" key="4">
    <source>
        <dbReference type="ARBA" id="ARBA00023136"/>
    </source>
</evidence>
<keyword evidence="5" id="KW-0802">TPR repeat</keyword>
<feature type="transmembrane region" description="Helical" evidence="6">
    <location>
        <begin position="153"/>
        <end position="173"/>
    </location>
</feature>
<feature type="domain" description="O-antigen ligase-related" evidence="7">
    <location>
        <begin position="286"/>
        <end position="428"/>
    </location>
</feature>
<organism evidence="8 9">
    <name type="scientific">Rubripirellula amarantea</name>
    <dbReference type="NCBI Taxonomy" id="2527999"/>
    <lineage>
        <taxon>Bacteria</taxon>
        <taxon>Pseudomonadati</taxon>
        <taxon>Planctomycetota</taxon>
        <taxon>Planctomycetia</taxon>
        <taxon>Pirellulales</taxon>
        <taxon>Pirellulaceae</taxon>
        <taxon>Rubripirellula</taxon>
    </lineage>
</organism>
<dbReference type="Pfam" id="PF04932">
    <property type="entry name" value="Wzy_C"/>
    <property type="match status" value="1"/>
</dbReference>
<evidence type="ECO:0000256" key="2">
    <source>
        <dbReference type="ARBA" id="ARBA00022692"/>
    </source>
</evidence>
<evidence type="ECO:0000313" key="8">
    <source>
        <dbReference type="EMBL" id="TWT48162.1"/>
    </source>
</evidence>
<feature type="transmembrane region" description="Helical" evidence="6">
    <location>
        <begin position="513"/>
        <end position="534"/>
    </location>
</feature>
<dbReference type="PANTHER" id="PTHR37422">
    <property type="entry name" value="TEICHURONIC ACID BIOSYNTHESIS PROTEIN TUAE"/>
    <property type="match status" value="1"/>
</dbReference>
<feature type="transmembrane region" description="Helical" evidence="6">
    <location>
        <begin position="64"/>
        <end position="84"/>
    </location>
</feature>
<comment type="caution">
    <text evidence="8">The sequence shown here is derived from an EMBL/GenBank/DDBJ whole genome shotgun (WGS) entry which is preliminary data.</text>
</comment>
<feature type="transmembrane region" description="Helical" evidence="6">
    <location>
        <begin position="180"/>
        <end position="199"/>
    </location>
</feature>
<dbReference type="InterPro" id="IPR051533">
    <property type="entry name" value="WaaL-like"/>
</dbReference>
<dbReference type="EMBL" id="SJPI01000004">
    <property type="protein sequence ID" value="TWT48162.1"/>
    <property type="molecule type" value="Genomic_DNA"/>
</dbReference>
<evidence type="ECO:0000313" key="9">
    <source>
        <dbReference type="Proteomes" id="UP000316598"/>
    </source>
</evidence>
<feature type="repeat" description="TPR" evidence="5">
    <location>
        <begin position="805"/>
        <end position="838"/>
    </location>
</feature>
<dbReference type="PROSITE" id="PS50005">
    <property type="entry name" value="TPR"/>
    <property type="match status" value="1"/>
</dbReference>
<keyword evidence="8" id="KW-0436">Ligase</keyword>
<dbReference type="SUPFAM" id="SSF48452">
    <property type="entry name" value="TPR-like"/>
    <property type="match status" value="1"/>
</dbReference>
<evidence type="ECO:0000256" key="1">
    <source>
        <dbReference type="ARBA" id="ARBA00004141"/>
    </source>
</evidence>
<sequence>MQNRTAERVIRVAGQALIITGLIYAIWSIGGVTTRAKYDMAVGSSIAMGLATVLVFLNRNRRVVPLLIPSLGCLFIAYSGMQALDQSLIFGDSKGVSQASYASDVIDTLEAGVAAKSHQLSSSAGTWGSLQQPNSGKVQVASSTQSIIPQETLAAMVPLCSAVAVMFCVAVFFETERSRQCLAAVVVANAIALVLWGFVQRSGNDAYILPGVPHTVRSIPFASFVYKNAGAACLVPALAILVGYLFFRESRRSSQNSQSSRLDRSRDGYGGNDVFEISNLIKVSILILLVAGLAISLCRGAWLSFAAASIVAIAYHQRKLPSKGQLITASIGLVAVVALVWVGGAKRSTSDRMDDLAFDPVVHNSRFERWPDGWRAAMEHFPMGAGYGTYGYAALETQRDAQASWYTHAHNQYLETFVESGLIGTAVLVAALISLVTLCIRLQKREHESSTRRWGMISLVVVISAVIQSVVDFVIIIPANFYLYAAIVGVVLACATKPLDLQQTKERRGFFKTFGHTIAASFVFVAVILSARFASQQQFAELALDATKVSKVSGPASESEIVQAIAIIDAAIERQPAKSELYRRRSHWHLIAARSAICDLAQQSGMDLPWDATHPERLFVLLQTLSEEERDGLLEELWVDERFRHSIVNTTRDLINALELSPRIPGYHISAAHLAPVLDVPTAPMVVALSPLANNDCDLLFEGGLISFLSDDTDTAVSYWQRSLAFYDKHADTIFRHALDTIAPEIIAEKLIPKSRMFTVLRLLNVDQPDQSDDQPRSEWNQELPNDIGDRLTAALQRRTDISDSSRFAWTGSIYSHLGNRDLAVEAWSQAVRIDRRNTSYRYQYAVELRKIGQYQEAINQASLGAAMADDDAQFQTLIRQLRRDISPKSHVRSVSLATPKRSSR</sequence>
<dbReference type="PANTHER" id="PTHR37422:SF23">
    <property type="entry name" value="TEICHURONIC ACID BIOSYNTHESIS PROTEIN TUAE"/>
    <property type="match status" value="1"/>
</dbReference>
<feature type="transmembrane region" description="Helical" evidence="6">
    <location>
        <begin position="12"/>
        <end position="32"/>
    </location>
</feature>
<feature type="transmembrane region" description="Helical" evidence="6">
    <location>
        <begin position="481"/>
        <end position="501"/>
    </location>
</feature>
<dbReference type="InterPro" id="IPR011990">
    <property type="entry name" value="TPR-like_helical_dom_sf"/>
</dbReference>
<feature type="transmembrane region" description="Helical" evidence="6">
    <location>
        <begin position="229"/>
        <end position="247"/>
    </location>
</feature>
<evidence type="ECO:0000256" key="5">
    <source>
        <dbReference type="PROSITE-ProRule" id="PRU00339"/>
    </source>
</evidence>
<feature type="transmembrane region" description="Helical" evidence="6">
    <location>
        <begin position="38"/>
        <end position="57"/>
    </location>
</feature>
<gene>
    <name evidence="8" type="ORF">Pla22_51630</name>
</gene>
<dbReference type="OrthoDB" id="222868at2"/>
<evidence type="ECO:0000256" key="3">
    <source>
        <dbReference type="ARBA" id="ARBA00022989"/>
    </source>
</evidence>
<feature type="transmembrane region" description="Helical" evidence="6">
    <location>
        <begin position="454"/>
        <end position="475"/>
    </location>
</feature>
<keyword evidence="2 6" id="KW-0812">Transmembrane</keyword>
<evidence type="ECO:0000259" key="7">
    <source>
        <dbReference type="Pfam" id="PF04932"/>
    </source>
</evidence>
<dbReference type="AlphaFoldDB" id="A0A5C5WEJ7"/>
<keyword evidence="3 6" id="KW-1133">Transmembrane helix</keyword>
<reference evidence="8 9" key="1">
    <citation type="submission" date="2019-02" db="EMBL/GenBank/DDBJ databases">
        <title>Deep-cultivation of Planctomycetes and their phenomic and genomic characterization uncovers novel biology.</title>
        <authorList>
            <person name="Wiegand S."/>
            <person name="Jogler M."/>
            <person name="Boedeker C."/>
            <person name="Pinto D."/>
            <person name="Vollmers J."/>
            <person name="Rivas-Marin E."/>
            <person name="Kohn T."/>
            <person name="Peeters S.H."/>
            <person name="Heuer A."/>
            <person name="Rast P."/>
            <person name="Oberbeckmann S."/>
            <person name="Bunk B."/>
            <person name="Jeske O."/>
            <person name="Meyerdierks A."/>
            <person name="Storesund J.E."/>
            <person name="Kallscheuer N."/>
            <person name="Luecker S."/>
            <person name="Lage O.M."/>
            <person name="Pohl T."/>
            <person name="Merkel B.J."/>
            <person name="Hornburger P."/>
            <person name="Mueller R.-W."/>
            <person name="Bruemmer F."/>
            <person name="Labrenz M."/>
            <person name="Spormann A.M."/>
            <person name="Op Den Camp H."/>
            <person name="Overmann J."/>
            <person name="Amann R."/>
            <person name="Jetten M.S.M."/>
            <person name="Mascher T."/>
            <person name="Medema M.H."/>
            <person name="Devos D.P."/>
            <person name="Kaster A.-K."/>
            <person name="Ovreas L."/>
            <person name="Rohde M."/>
            <person name="Galperin M.Y."/>
            <person name="Jogler C."/>
        </authorList>
    </citation>
    <scope>NUCLEOTIDE SEQUENCE [LARGE SCALE GENOMIC DNA]</scope>
    <source>
        <strain evidence="8 9">Pla22</strain>
    </source>
</reference>
<accession>A0A5C5WEJ7</accession>
<dbReference type="Proteomes" id="UP000316598">
    <property type="component" value="Unassembled WGS sequence"/>
</dbReference>